<dbReference type="Proteomes" id="UP000827517">
    <property type="component" value="Segment"/>
</dbReference>
<name>A0AAE7X0E0_9CAUD</name>
<keyword evidence="3" id="KW-1185">Reference proteome</keyword>
<dbReference type="KEGG" id="vg:77943909"/>
<dbReference type="RefSeq" id="YP_010667770.1">
    <property type="nucleotide sequence ID" value="NC_070952.1"/>
</dbReference>
<gene>
    <name evidence="2" type="primary">15</name>
    <name evidence="2" type="ORF">AH04_15</name>
</gene>
<reference evidence="2" key="1">
    <citation type="submission" date="2021-07" db="EMBL/GenBank/DDBJ databases">
        <authorList>
            <person name="Roth S.J."/>
            <person name="Krukonis G.P."/>
            <person name="Delesalle V.A."/>
        </authorList>
    </citation>
    <scope>NUCLEOTIDE SEQUENCE</scope>
</reference>
<feature type="compositionally biased region" description="Acidic residues" evidence="1">
    <location>
        <begin position="36"/>
        <end position="45"/>
    </location>
</feature>
<protein>
    <submittedName>
        <fullName evidence="2">Uncharacterized protein</fullName>
    </submittedName>
</protein>
<organism evidence="2 3">
    <name type="scientific">Erwinia phage AH04</name>
    <dbReference type="NCBI Taxonomy" id="2869569"/>
    <lineage>
        <taxon>Viruses</taxon>
        <taxon>Duplodnaviria</taxon>
        <taxon>Heunggongvirae</taxon>
        <taxon>Uroviricota</taxon>
        <taxon>Caudoviricetes</taxon>
        <taxon>Chimalliviridae</taxon>
        <taxon>Meadowvirus</taxon>
        <taxon>Meadowvirus AH04</taxon>
    </lineage>
</organism>
<evidence type="ECO:0000313" key="2">
    <source>
        <dbReference type="EMBL" id="QZA70505.1"/>
    </source>
</evidence>
<dbReference type="EMBL" id="MZ501267">
    <property type="protein sequence ID" value="QZA70505.1"/>
    <property type="molecule type" value="Genomic_DNA"/>
</dbReference>
<sequence>MDFDLDDLAFDGLDEAEARNKERQDEANKEAAAIGDEADCEGCKI</sequence>
<evidence type="ECO:0000256" key="1">
    <source>
        <dbReference type="SAM" id="MobiDB-lite"/>
    </source>
</evidence>
<feature type="compositionally biased region" description="Basic and acidic residues" evidence="1">
    <location>
        <begin position="16"/>
        <end position="29"/>
    </location>
</feature>
<dbReference type="GeneID" id="77943909"/>
<proteinExistence type="predicted"/>
<feature type="region of interest" description="Disordered" evidence="1">
    <location>
        <begin position="16"/>
        <end position="45"/>
    </location>
</feature>
<evidence type="ECO:0000313" key="3">
    <source>
        <dbReference type="Proteomes" id="UP000827517"/>
    </source>
</evidence>
<accession>A0AAE7X0E0</accession>